<organism evidence="1 2">
    <name type="scientific">Streptococcus hillyeri</name>
    <dbReference type="NCBI Taxonomy" id="2282420"/>
    <lineage>
        <taxon>Bacteria</taxon>
        <taxon>Bacillati</taxon>
        <taxon>Bacillota</taxon>
        <taxon>Bacilli</taxon>
        <taxon>Lactobacillales</taxon>
        <taxon>Streptococcaceae</taxon>
        <taxon>Streptococcus</taxon>
    </lineage>
</organism>
<comment type="caution">
    <text evidence="1">The sequence shown here is derived from an EMBL/GenBank/DDBJ whole genome shotgun (WGS) entry which is preliminary data.</text>
</comment>
<proteinExistence type="predicted"/>
<accession>A0A3L9DPU4</accession>
<name>A0A3L9DPU4_9STRE</name>
<gene>
    <name evidence="1" type="ORF">EAF07_07040</name>
</gene>
<sequence length="65" mass="7133">MKNVINKKVNGNVNNIDNSIKQTNNYFLTNITTNVGESGSSSGEAEMFGIWNSCTSCNGNFSYIF</sequence>
<dbReference type="EMBL" id="RCVM01000013">
    <property type="protein sequence ID" value="RLY02654.1"/>
    <property type="molecule type" value="Genomic_DNA"/>
</dbReference>
<evidence type="ECO:0000313" key="2">
    <source>
        <dbReference type="Proteomes" id="UP000279194"/>
    </source>
</evidence>
<evidence type="ECO:0000313" key="1">
    <source>
        <dbReference type="EMBL" id="RLY02654.1"/>
    </source>
</evidence>
<dbReference type="AlphaFoldDB" id="A0A3L9DPU4"/>
<keyword evidence="2" id="KW-1185">Reference proteome</keyword>
<reference evidence="1 2" key="1">
    <citation type="submission" date="2018-10" db="EMBL/GenBank/DDBJ databases">
        <title>Streptococcus hillyeri sp. nov., isolated from equine tracheal sample.</title>
        <authorList>
            <person name="Macfadyen A.C."/>
            <person name="Waller A."/>
            <person name="Paterson G.K."/>
        </authorList>
    </citation>
    <scope>NUCLEOTIDE SEQUENCE [LARGE SCALE GENOMIC DNA]</scope>
    <source>
        <strain evidence="1 2">28462</strain>
    </source>
</reference>
<protein>
    <submittedName>
        <fullName evidence="1">Uncharacterized protein</fullName>
    </submittedName>
</protein>
<dbReference type="Proteomes" id="UP000279194">
    <property type="component" value="Unassembled WGS sequence"/>
</dbReference>